<dbReference type="Gene3D" id="1.25.40.20">
    <property type="entry name" value="Ankyrin repeat-containing domain"/>
    <property type="match status" value="1"/>
</dbReference>
<sequence>MSLESRCLDAFDRGDHEEAVRLLPLVEGPTGISLSGHTSLLHLSSRNGWLDVTKDLITQYRCDPHERGEGGRTCLHYAARHDHVDVLKYLIFERHCDPMATDTMGQTPLHTAAAFSRSVKYLLSTGKCHSSAKDNRGKTPLQLAQEEQQRGGTDTLPIFKNFNDIKISHPVDSYVNILLVGNPGTGKSTLSHVINETAIGPVVLGSFRNVGGVVPYTAGIIPYKLQHRTLGNIILHDFAGHSKYYSSNSAVIENLLQGSGGVFLIVVNILEKEAVKQLHQWLTVSVM</sequence>
<dbReference type="Pfam" id="PF13857">
    <property type="entry name" value="Ank_5"/>
    <property type="match status" value="1"/>
</dbReference>
<dbReference type="PANTHER" id="PTHR24171:SF9">
    <property type="entry name" value="ANKYRIN REPEAT DOMAIN-CONTAINING PROTEIN 39"/>
    <property type="match status" value="1"/>
</dbReference>
<dbReference type="OrthoDB" id="6159131at2759"/>
<dbReference type="SUPFAM" id="SSF52540">
    <property type="entry name" value="P-loop containing nucleoside triphosphate hydrolases"/>
    <property type="match status" value="1"/>
</dbReference>
<evidence type="ECO:0000256" key="2">
    <source>
        <dbReference type="ARBA" id="ARBA00023043"/>
    </source>
</evidence>
<dbReference type="InterPro" id="IPR036770">
    <property type="entry name" value="Ankyrin_rpt-contain_sf"/>
</dbReference>
<evidence type="ECO:0000256" key="1">
    <source>
        <dbReference type="ARBA" id="ARBA00022737"/>
    </source>
</evidence>
<organism evidence="4">
    <name type="scientific">Amphimedon queenslandica</name>
    <name type="common">Sponge</name>
    <dbReference type="NCBI Taxonomy" id="400682"/>
    <lineage>
        <taxon>Eukaryota</taxon>
        <taxon>Metazoa</taxon>
        <taxon>Porifera</taxon>
        <taxon>Demospongiae</taxon>
        <taxon>Heteroscleromorpha</taxon>
        <taxon>Haplosclerida</taxon>
        <taxon>Niphatidae</taxon>
        <taxon>Amphimedon</taxon>
    </lineage>
</organism>
<feature type="repeat" description="ANK" evidence="3">
    <location>
        <begin position="70"/>
        <end position="91"/>
    </location>
</feature>
<dbReference type="PANTHER" id="PTHR24171">
    <property type="entry name" value="ANKYRIN REPEAT DOMAIN-CONTAINING PROTEIN 39-RELATED"/>
    <property type="match status" value="1"/>
</dbReference>
<dbReference type="CDD" id="cd00882">
    <property type="entry name" value="Ras_like_GTPase"/>
    <property type="match status" value="1"/>
</dbReference>
<dbReference type="SUPFAM" id="SSF48403">
    <property type="entry name" value="Ankyrin repeat"/>
    <property type="match status" value="1"/>
</dbReference>
<dbReference type="InterPro" id="IPR027417">
    <property type="entry name" value="P-loop_NTPase"/>
</dbReference>
<dbReference type="InParanoid" id="A0A1X7SXA5"/>
<accession>A0A1X7SXA5</accession>
<dbReference type="eggNOG" id="KOG0504">
    <property type="taxonomic scope" value="Eukaryota"/>
</dbReference>
<dbReference type="PROSITE" id="PS50088">
    <property type="entry name" value="ANK_REPEAT"/>
    <property type="match status" value="1"/>
</dbReference>
<keyword evidence="2 3" id="KW-0040">ANK repeat</keyword>
<evidence type="ECO:0000313" key="4">
    <source>
        <dbReference type="EnsemblMetazoa" id="Aqu2.1.06792_001"/>
    </source>
</evidence>
<name>A0A1X7SXA5_AMPQE</name>
<dbReference type="EnsemblMetazoa" id="Aqu2.1.06792_001">
    <property type="protein sequence ID" value="Aqu2.1.06792_001"/>
    <property type="gene ID" value="Aqu2.1.06792"/>
</dbReference>
<proteinExistence type="predicted"/>
<reference evidence="4" key="1">
    <citation type="submission" date="2017-05" db="UniProtKB">
        <authorList>
            <consortium name="EnsemblMetazoa"/>
        </authorList>
    </citation>
    <scope>IDENTIFICATION</scope>
</reference>
<protein>
    <submittedName>
        <fullName evidence="4">Uncharacterized protein</fullName>
    </submittedName>
</protein>
<keyword evidence="1" id="KW-0677">Repeat</keyword>
<evidence type="ECO:0000256" key="3">
    <source>
        <dbReference type="PROSITE-ProRule" id="PRU00023"/>
    </source>
</evidence>
<dbReference type="SMART" id="SM00248">
    <property type="entry name" value="ANK"/>
    <property type="match status" value="3"/>
</dbReference>
<dbReference type="InterPro" id="IPR002110">
    <property type="entry name" value="Ankyrin_rpt"/>
</dbReference>
<dbReference type="AlphaFoldDB" id="A0A1X7SXA5"/>
<dbReference type="Gene3D" id="3.40.50.300">
    <property type="entry name" value="P-loop containing nucleotide triphosphate hydrolases"/>
    <property type="match status" value="1"/>
</dbReference>
<dbReference type="PROSITE" id="PS50297">
    <property type="entry name" value="ANK_REP_REGION"/>
    <property type="match status" value="1"/>
</dbReference>